<name>A0ABW0L7R5_9BURK</name>
<comment type="caution">
    <text evidence="1">The sequence shown here is derived from an EMBL/GenBank/DDBJ whole genome shotgun (WGS) entry which is preliminary data.</text>
</comment>
<keyword evidence="2" id="KW-1185">Reference proteome</keyword>
<reference evidence="2" key="1">
    <citation type="journal article" date="2019" name="Int. J. Syst. Evol. Microbiol.">
        <title>The Global Catalogue of Microorganisms (GCM) 10K type strain sequencing project: providing services to taxonomists for standard genome sequencing and annotation.</title>
        <authorList>
            <consortium name="The Broad Institute Genomics Platform"/>
            <consortium name="The Broad Institute Genome Sequencing Center for Infectious Disease"/>
            <person name="Wu L."/>
            <person name="Ma J."/>
        </authorList>
    </citation>
    <scope>NUCLEOTIDE SEQUENCE [LARGE SCALE GENOMIC DNA]</scope>
    <source>
        <strain evidence="2">KACC 12649</strain>
    </source>
</reference>
<accession>A0ABW0L7R5</accession>
<evidence type="ECO:0000313" key="2">
    <source>
        <dbReference type="Proteomes" id="UP001596050"/>
    </source>
</evidence>
<organism evidence="1 2">
    <name type="scientific">Massilia niabensis</name>
    <dbReference type="NCBI Taxonomy" id="544910"/>
    <lineage>
        <taxon>Bacteria</taxon>
        <taxon>Pseudomonadati</taxon>
        <taxon>Pseudomonadota</taxon>
        <taxon>Betaproteobacteria</taxon>
        <taxon>Burkholderiales</taxon>
        <taxon>Oxalobacteraceae</taxon>
        <taxon>Telluria group</taxon>
        <taxon>Massilia</taxon>
    </lineage>
</organism>
<dbReference type="EMBL" id="JBHSMU010000015">
    <property type="protein sequence ID" value="MFC5461913.1"/>
    <property type="molecule type" value="Genomic_DNA"/>
</dbReference>
<dbReference type="Proteomes" id="UP001596050">
    <property type="component" value="Unassembled WGS sequence"/>
</dbReference>
<protein>
    <submittedName>
        <fullName evidence="1">Uncharacterized protein</fullName>
    </submittedName>
</protein>
<sequence length="70" mass="7651">MNSHNLQSIQHSTPDALFDDIEQELLALTTASLDNDGDDLPAPIVDEFATEFLVELSRPPCAGKPPFARD</sequence>
<proteinExistence type="predicted"/>
<dbReference type="RefSeq" id="WP_379785361.1">
    <property type="nucleotide sequence ID" value="NZ_JBHSMU010000015.1"/>
</dbReference>
<gene>
    <name evidence="1" type="ORF">ACFPN5_19035</name>
</gene>
<evidence type="ECO:0000313" key="1">
    <source>
        <dbReference type="EMBL" id="MFC5461913.1"/>
    </source>
</evidence>